<dbReference type="OrthoDB" id="23478at2157"/>
<gene>
    <name evidence="2" type="ORF">HYG87_05615</name>
</gene>
<proteinExistence type="predicted"/>
<dbReference type="PANTHER" id="PTHR42827">
    <property type="entry name" value="IRON-SULFUR CLUSTER-BINDING PROTEIN-RELATED"/>
    <property type="match status" value="1"/>
</dbReference>
<dbReference type="Gene3D" id="3.30.70.20">
    <property type="match status" value="1"/>
</dbReference>
<sequence length="233" mass="25970">MALYEKIKEIAENDGVEFVGVADLTPAREFIQNYAQDMLDSYPKAITLGIRLLDDVINPLTLKEEKAVAVNYLHAYEITNQRLDIISYKISNFLQKEGFRVLPIPASKRCDDERIAALFSHKLAAHLAGIGWIGKSCLLISPEAGPRVRWITVLTDAPLEATGTPLEDSCGDCNKCVDICPVNAFSGRPFKANEPRESRYDAHKCEKYFEDLEKSGEMPVCGLCIHVCPHGQK</sequence>
<dbReference type="GeneID" id="64820222"/>
<protein>
    <submittedName>
        <fullName evidence="2">Epoxyqueuosine reductase</fullName>
    </submittedName>
</protein>
<reference evidence="2" key="1">
    <citation type="submission" date="2020-07" db="EMBL/GenBank/DDBJ databases">
        <title>Methanobacterium. sp. MethCan genome.</title>
        <authorList>
            <person name="Postec A."/>
            <person name="Quemeneur M."/>
        </authorList>
    </citation>
    <scope>NUCLEOTIDE SEQUENCE</scope>
    <source>
        <strain evidence="2">MethCAN</strain>
    </source>
</reference>
<organism evidence="2 3">
    <name type="scientific">Methanobacterium alkalithermotolerans</name>
    <dbReference type="NCBI Taxonomy" id="2731220"/>
    <lineage>
        <taxon>Archaea</taxon>
        <taxon>Methanobacteriati</taxon>
        <taxon>Methanobacteriota</taxon>
        <taxon>Methanomada group</taxon>
        <taxon>Methanobacteria</taxon>
        <taxon>Methanobacteriales</taxon>
        <taxon>Methanobacteriaceae</taxon>
        <taxon>Methanobacterium</taxon>
    </lineage>
</organism>
<keyword evidence="3" id="KW-1185">Reference proteome</keyword>
<dbReference type="PROSITE" id="PS00198">
    <property type="entry name" value="4FE4S_FER_1"/>
    <property type="match status" value="1"/>
</dbReference>
<dbReference type="InterPro" id="IPR017900">
    <property type="entry name" value="4Fe4S_Fe_S_CS"/>
</dbReference>
<evidence type="ECO:0000313" key="3">
    <source>
        <dbReference type="Proteomes" id="UP000681041"/>
    </source>
</evidence>
<dbReference type="KEGG" id="meme:HYG87_05615"/>
<dbReference type="InterPro" id="IPR017896">
    <property type="entry name" value="4Fe4S_Fe-S-bd"/>
</dbReference>
<dbReference type="EMBL" id="CP058560">
    <property type="protein sequence ID" value="QUH23274.1"/>
    <property type="molecule type" value="Genomic_DNA"/>
</dbReference>
<evidence type="ECO:0000313" key="2">
    <source>
        <dbReference type="EMBL" id="QUH23274.1"/>
    </source>
</evidence>
<dbReference type="Proteomes" id="UP000681041">
    <property type="component" value="Chromosome"/>
</dbReference>
<feature type="domain" description="4Fe-4S ferredoxin-type" evidence="1">
    <location>
        <begin position="161"/>
        <end position="190"/>
    </location>
</feature>
<accession>A0A8T8K488</accession>
<evidence type="ECO:0000259" key="1">
    <source>
        <dbReference type="PROSITE" id="PS51379"/>
    </source>
</evidence>
<dbReference type="SUPFAM" id="SSF54862">
    <property type="entry name" value="4Fe-4S ferredoxins"/>
    <property type="match status" value="1"/>
</dbReference>
<dbReference type="Pfam" id="PF13484">
    <property type="entry name" value="Fer4_16"/>
    <property type="match status" value="1"/>
</dbReference>
<dbReference type="AlphaFoldDB" id="A0A8T8K488"/>
<name>A0A8T8K488_9EURY</name>
<dbReference type="RefSeq" id="WP_211532231.1">
    <property type="nucleotide sequence ID" value="NZ_CP058560.1"/>
</dbReference>
<dbReference type="PROSITE" id="PS51379">
    <property type="entry name" value="4FE4S_FER_2"/>
    <property type="match status" value="1"/>
</dbReference>
<dbReference type="GO" id="GO:0016491">
    <property type="term" value="F:oxidoreductase activity"/>
    <property type="evidence" value="ECO:0007669"/>
    <property type="project" value="UniProtKB-ARBA"/>
</dbReference>
<dbReference type="PANTHER" id="PTHR42827:SF1">
    <property type="entry name" value="IRON-SULFUR CLUSTER-BINDING PROTEIN"/>
    <property type="match status" value="1"/>
</dbReference>